<reference evidence="1" key="2">
    <citation type="submission" date="2018-05" db="EMBL/GenBank/DDBJ databases">
        <title>OpunRS2 (Oryza punctata Reference Sequence Version 2).</title>
        <authorList>
            <person name="Zhang J."/>
            <person name="Kudrna D."/>
            <person name="Lee S."/>
            <person name="Talag J."/>
            <person name="Welchert J."/>
            <person name="Wing R.A."/>
        </authorList>
    </citation>
    <scope>NUCLEOTIDE SEQUENCE [LARGE SCALE GENOMIC DNA]</scope>
</reference>
<organism evidence="1">
    <name type="scientific">Oryza punctata</name>
    <name type="common">Red rice</name>
    <dbReference type="NCBI Taxonomy" id="4537"/>
    <lineage>
        <taxon>Eukaryota</taxon>
        <taxon>Viridiplantae</taxon>
        <taxon>Streptophyta</taxon>
        <taxon>Embryophyta</taxon>
        <taxon>Tracheophyta</taxon>
        <taxon>Spermatophyta</taxon>
        <taxon>Magnoliopsida</taxon>
        <taxon>Liliopsida</taxon>
        <taxon>Poales</taxon>
        <taxon>Poaceae</taxon>
        <taxon>BOP clade</taxon>
        <taxon>Oryzoideae</taxon>
        <taxon>Oryzeae</taxon>
        <taxon>Oryzinae</taxon>
        <taxon>Oryza</taxon>
    </lineage>
</organism>
<name>A0A0E0MG29_ORYPU</name>
<dbReference type="EnsemblPlants" id="OPUNC11G13240.1">
    <property type="protein sequence ID" value="OPUNC11G13240.1"/>
    <property type="gene ID" value="OPUNC11G13240"/>
</dbReference>
<evidence type="ECO:0000313" key="2">
    <source>
        <dbReference type="Proteomes" id="UP000026962"/>
    </source>
</evidence>
<evidence type="ECO:0000313" key="1">
    <source>
        <dbReference type="EnsemblPlants" id="OPUNC11G13240.1"/>
    </source>
</evidence>
<dbReference type="HOGENOM" id="CLU_2642333_0_0_1"/>
<reference evidence="1" key="1">
    <citation type="submission" date="2015-04" db="UniProtKB">
        <authorList>
            <consortium name="EnsemblPlants"/>
        </authorList>
    </citation>
    <scope>IDENTIFICATION</scope>
</reference>
<dbReference type="AlphaFoldDB" id="A0A0E0MG29"/>
<protein>
    <submittedName>
        <fullName evidence="1">Uncharacterized protein</fullName>
    </submittedName>
</protein>
<dbReference type="Gramene" id="OPUNC11G13240.1">
    <property type="protein sequence ID" value="OPUNC11G13240.1"/>
    <property type="gene ID" value="OPUNC11G13240"/>
</dbReference>
<keyword evidence="2" id="KW-1185">Reference proteome</keyword>
<accession>A0A0E0MG29</accession>
<sequence>MRAELYLVRSEYHHLITLAKLVILLLRFNYKSFDFFLSQTYLSLIKFIEKYSSIFSRKQTYYQNIFNVRFNDINLIF</sequence>
<proteinExistence type="predicted"/>
<dbReference type="Proteomes" id="UP000026962">
    <property type="component" value="Chromosome 11"/>
</dbReference>